<dbReference type="CDD" id="cd00130">
    <property type="entry name" value="PAS"/>
    <property type="match status" value="1"/>
</dbReference>
<dbReference type="InterPro" id="IPR035965">
    <property type="entry name" value="PAS-like_dom_sf"/>
</dbReference>
<comment type="caution">
    <text evidence="4">The sequence shown here is derived from an EMBL/GenBank/DDBJ whole genome shotgun (WGS) entry which is preliminary data.</text>
</comment>
<dbReference type="SMART" id="SM00421">
    <property type="entry name" value="HTH_LUXR"/>
    <property type="match status" value="1"/>
</dbReference>
<dbReference type="Proteomes" id="UP001501747">
    <property type="component" value="Unassembled WGS sequence"/>
</dbReference>
<dbReference type="Gene3D" id="3.30.450.20">
    <property type="entry name" value="PAS domain"/>
    <property type="match status" value="4"/>
</dbReference>
<accession>A0ABP7TV38</accession>
<organism evidence="4 5">
    <name type="scientific">Allokutzneria multivorans</name>
    <dbReference type="NCBI Taxonomy" id="1142134"/>
    <lineage>
        <taxon>Bacteria</taxon>
        <taxon>Bacillati</taxon>
        <taxon>Actinomycetota</taxon>
        <taxon>Actinomycetes</taxon>
        <taxon>Pseudonocardiales</taxon>
        <taxon>Pseudonocardiaceae</taxon>
        <taxon>Allokutzneria</taxon>
    </lineage>
</organism>
<evidence type="ECO:0000259" key="2">
    <source>
        <dbReference type="SMART" id="SM00091"/>
    </source>
</evidence>
<feature type="region of interest" description="Disordered" evidence="1">
    <location>
        <begin position="208"/>
        <end position="233"/>
    </location>
</feature>
<evidence type="ECO:0000256" key="1">
    <source>
        <dbReference type="SAM" id="MobiDB-lite"/>
    </source>
</evidence>
<dbReference type="Pfam" id="PF08448">
    <property type="entry name" value="PAS_4"/>
    <property type="match status" value="2"/>
</dbReference>
<dbReference type="PANTHER" id="PTHR44757:SF2">
    <property type="entry name" value="BIOFILM ARCHITECTURE MAINTENANCE PROTEIN MBAA"/>
    <property type="match status" value="1"/>
</dbReference>
<dbReference type="InterPro" id="IPR000014">
    <property type="entry name" value="PAS"/>
</dbReference>
<dbReference type="NCBIfam" id="TIGR00229">
    <property type="entry name" value="sensory_box"/>
    <property type="match status" value="1"/>
</dbReference>
<dbReference type="PANTHER" id="PTHR44757">
    <property type="entry name" value="DIGUANYLATE CYCLASE DGCP"/>
    <property type="match status" value="1"/>
</dbReference>
<dbReference type="EMBL" id="BAABAL010000020">
    <property type="protein sequence ID" value="GAA4031743.1"/>
    <property type="molecule type" value="Genomic_DNA"/>
</dbReference>
<dbReference type="InterPro" id="IPR036388">
    <property type="entry name" value="WH-like_DNA-bd_sf"/>
</dbReference>
<proteinExistence type="predicted"/>
<evidence type="ECO:0008006" key="6">
    <source>
        <dbReference type="Google" id="ProtNLM"/>
    </source>
</evidence>
<gene>
    <name evidence="4" type="ORF">GCM10022247_66000</name>
</gene>
<dbReference type="SMART" id="SM00091">
    <property type="entry name" value="PAS"/>
    <property type="match status" value="4"/>
</dbReference>
<feature type="domain" description="PAS" evidence="2">
    <location>
        <begin position="381"/>
        <end position="448"/>
    </location>
</feature>
<dbReference type="Pfam" id="PF13188">
    <property type="entry name" value="PAS_8"/>
    <property type="match status" value="1"/>
</dbReference>
<reference evidence="5" key="1">
    <citation type="journal article" date="2019" name="Int. J. Syst. Evol. Microbiol.">
        <title>The Global Catalogue of Microorganisms (GCM) 10K type strain sequencing project: providing services to taxonomists for standard genome sequencing and annotation.</title>
        <authorList>
            <consortium name="The Broad Institute Genomics Platform"/>
            <consortium name="The Broad Institute Genome Sequencing Center for Infectious Disease"/>
            <person name="Wu L."/>
            <person name="Ma J."/>
        </authorList>
    </citation>
    <scope>NUCLEOTIDE SEQUENCE [LARGE SCALE GENOMIC DNA]</scope>
    <source>
        <strain evidence="5">JCM 17342</strain>
    </source>
</reference>
<keyword evidence="5" id="KW-1185">Reference proteome</keyword>
<feature type="compositionally biased region" description="Basic and acidic residues" evidence="1">
    <location>
        <begin position="215"/>
        <end position="228"/>
    </location>
</feature>
<dbReference type="SUPFAM" id="SSF55785">
    <property type="entry name" value="PYP-like sensor domain (PAS domain)"/>
    <property type="match status" value="4"/>
</dbReference>
<dbReference type="InterPro" id="IPR013656">
    <property type="entry name" value="PAS_4"/>
</dbReference>
<dbReference type="InterPro" id="IPR000792">
    <property type="entry name" value="Tscrpt_reg_LuxR_C"/>
</dbReference>
<feature type="domain" description="PAS" evidence="2">
    <location>
        <begin position="137"/>
        <end position="203"/>
    </location>
</feature>
<protein>
    <recommendedName>
        <fullName evidence="6">PAS domain S-box-containing protein</fullName>
    </recommendedName>
</protein>
<dbReference type="InterPro" id="IPR052155">
    <property type="entry name" value="Biofilm_reg_signaling"/>
</dbReference>
<evidence type="ECO:0000313" key="5">
    <source>
        <dbReference type="Proteomes" id="UP001501747"/>
    </source>
</evidence>
<feature type="domain" description="PAS" evidence="2">
    <location>
        <begin position="503"/>
        <end position="569"/>
    </location>
</feature>
<dbReference type="Gene3D" id="1.10.10.10">
    <property type="entry name" value="Winged helix-like DNA-binding domain superfamily/Winged helix DNA-binding domain"/>
    <property type="match status" value="1"/>
</dbReference>
<feature type="domain" description="HTH luxR-type" evidence="3">
    <location>
        <begin position="621"/>
        <end position="678"/>
    </location>
</feature>
<evidence type="ECO:0000259" key="3">
    <source>
        <dbReference type="SMART" id="SM00421"/>
    </source>
</evidence>
<name>A0ABP7TV38_9PSEU</name>
<sequence>MSVEPDSPREGDRDHRVFDAVPVGLWAVDADLRFLAAVGAIFDWPGTRRPGLGTPLAAFLGPEPAELAEPGRLTSWRAHRKALAGEEVQWRVDLPAGPHLYSLWPVRSGERVDAAVGVLLPLNAGYAGSFADTDSSTWLADVLHHLPALVAVRDRLGRAIWASREYQTATGHDMASLIGRSEAELRPDADAGHSARLDARVLASNRPVASSGRWRHPDGSTRETDEVRFPLSGPGGDPLVGHLALDVSEREAERRRAEDAERRFTAFMDHAPFDAWIKDRHGRYVWANGAHVRTLGGGDLADVPDAARWRSGFDERQHGQRIDRGESVAVRAEYTAVDGQRRCQQGFVFPLLGKSSALVGGVHADVTDLENARNAAQVVNDRFEAFMQHAPSPAYMKDAQGRYVWANRAYVEHHRLLSVEDVLGRSAEELEAPEIAAAQRREDELTLASGTPRRISTTGETGSVHAVGYRFPVPFGNTTGVAGIWVDTSELARTRSVLARWRNRHEALFGHAPIPVLVLSADGRVVDANPAFCALVGARVSELRTMTAQRLTSKGPWSSAHHDLVSGRVNAARYDKKFLRPDATAVIAAVTAVRVTDPEDGADRVVEFVQPKAADPGHHNGSTLNDTEASVLCLRAEGLSLLDIAARTGMTRRGVDYHLKALARRLRCPTNNAAALVARAYHLGVLEPRSWPPTVTDPWRSDHGAAPL</sequence>
<dbReference type="InterPro" id="IPR016032">
    <property type="entry name" value="Sig_transdc_resp-reg_C-effctor"/>
</dbReference>
<dbReference type="SUPFAM" id="SSF46894">
    <property type="entry name" value="C-terminal effector domain of the bipartite response regulators"/>
    <property type="match status" value="1"/>
</dbReference>
<feature type="domain" description="PAS" evidence="2">
    <location>
        <begin position="12"/>
        <end position="76"/>
    </location>
</feature>
<evidence type="ECO:0000313" key="4">
    <source>
        <dbReference type="EMBL" id="GAA4031743.1"/>
    </source>
</evidence>